<dbReference type="Proteomes" id="UP001500298">
    <property type="component" value="Unassembled WGS sequence"/>
</dbReference>
<proteinExistence type="predicted"/>
<reference evidence="2" key="1">
    <citation type="journal article" date="2019" name="Int. J. Syst. Evol. Microbiol.">
        <title>The Global Catalogue of Microorganisms (GCM) 10K type strain sequencing project: providing services to taxonomists for standard genome sequencing and annotation.</title>
        <authorList>
            <consortium name="The Broad Institute Genomics Platform"/>
            <consortium name="The Broad Institute Genome Sequencing Center for Infectious Disease"/>
            <person name="Wu L."/>
            <person name="Ma J."/>
        </authorList>
    </citation>
    <scope>NUCLEOTIDE SEQUENCE [LARGE SCALE GENOMIC DNA]</scope>
    <source>
        <strain evidence="2">JCM 18326</strain>
    </source>
</reference>
<name>A0ABP9DM73_9BACT</name>
<evidence type="ECO:0000313" key="2">
    <source>
        <dbReference type="Proteomes" id="UP001500298"/>
    </source>
</evidence>
<protein>
    <submittedName>
        <fullName evidence="1">Uncharacterized protein</fullName>
    </submittedName>
</protein>
<dbReference type="EMBL" id="BAABJX010000074">
    <property type="protein sequence ID" value="GAA4852549.1"/>
    <property type="molecule type" value="Genomic_DNA"/>
</dbReference>
<organism evidence="1 2">
    <name type="scientific">Algivirga pacifica</name>
    <dbReference type="NCBI Taxonomy" id="1162670"/>
    <lineage>
        <taxon>Bacteria</taxon>
        <taxon>Pseudomonadati</taxon>
        <taxon>Bacteroidota</taxon>
        <taxon>Cytophagia</taxon>
        <taxon>Cytophagales</taxon>
        <taxon>Flammeovirgaceae</taxon>
        <taxon>Algivirga</taxon>
    </lineage>
</organism>
<gene>
    <name evidence="1" type="ORF">GCM10023331_41220</name>
</gene>
<evidence type="ECO:0000313" key="1">
    <source>
        <dbReference type="EMBL" id="GAA4852549.1"/>
    </source>
</evidence>
<sequence>MLLLYPTLYFLKLNSCRYKEIVNWYIMTHYNDQITGRVIDMQFTLPSHVNYIDTQRYPGKDGSEEIWFSVKGTKKDIYVKIELSQHHLTGNWTIENYSYYDNEFSTFFEMEEAEKYLILRKELDESYLIQSNSENCIERL</sequence>
<keyword evidence="2" id="KW-1185">Reference proteome</keyword>
<comment type="caution">
    <text evidence="1">The sequence shown here is derived from an EMBL/GenBank/DDBJ whole genome shotgun (WGS) entry which is preliminary data.</text>
</comment>
<accession>A0ABP9DM73</accession>